<evidence type="ECO:0000256" key="1">
    <source>
        <dbReference type="SAM" id="MobiDB-lite"/>
    </source>
</evidence>
<reference evidence="2 3" key="1">
    <citation type="submission" date="2016-10" db="EMBL/GenBank/DDBJ databases">
        <title>Genome sequence of the basidiomycete white-rot fungus Trametes pubescens.</title>
        <authorList>
            <person name="Makela M.R."/>
            <person name="Granchi Z."/>
            <person name="Peng M."/>
            <person name="De Vries R.P."/>
            <person name="Grigoriev I."/>
            <person name="Riley R."/>
            <person name="Hilden K."/>
        </authorList>
    </citation>
    <scope>NUCLEOTIDE SEQUENCE [LARGE SCALE GENOMIC DNA]</scope>
    <source>
        <strain evidence="2 3">FBCC735</strain>
    </source>
</reference>
<dbReference type="Proteomes" id="UP000184267">
    <property type="component" value="Unassembled WGS sequence"/>
</dbReference>
<name>A0A1M2W7G7_TRAPU</name>
<gene>
    <name evidence="2" type="ORF">TRAPUB_3910</name>
</gene>
<accession>A0A1M2W7G7</accession>
<evidence type="ECO:0000313" key="2">
    <source>
        <dbReference type="EMBL" id="OJT15804.1"/>
    </source>
</evidence>
<dbReference type="AlphaFoldDB" id="A0A1M2W7G7"/>
<sequence length="92" mass="9622">MHVATDFERRQIFQSTKTTPYDIAGIVGPIVLLVVPPPPPTVAAVRAAVRETGPRGQTGACGSEGAEPEGPRCSGGRVLEEFVAVGPYEASF</sequence>
<keyword evidence="3" id="KW-1185">Reference proteome</keyword>
<evidence type="ECO:0000313" key="3">
    <source>
        <dbReference type="Proteomes" id="UP000184267"/>
    </source>
</evidence>
<comment type="caution">
    <text evidence="2">The sequence shown here is derived from an EMBL/GenBank/DDBJ whole genome shotgun (WGS) entry which is preliminary data.</text>
</comment>
<dbReference type="EMBL" id="MNAD01000133">
    <property type="protein sequence ID" value="OJT15804.1"/>
    <property type="molecule type" value="Genomic_DNA"/>
</dbReference>
<organism evidence="2 3">
    <name type="scientific">Trametes pubescens</name>
    <name type="common">White-rot fungus</name>
    <dbReference type="NCBI Taxonomy" id="154538"/>
    <lineage>
        <taxon>Eukaryota</taxon>
        <taxon>Fungi</taxon>
        <taxon>Dikarya</taxon>
        <taxon>Basidiomycota</taxon>
        <taxon>Agaricomycotina</taxon>
        <taxon>Agaricomycetes</taxon>
        <taxon>Polyporales</taxon>
        <taxon>Polyporaceae</taxon>
        <taxon>Trametes</taxon>
    </lineage>
</organism>
<feature type="region of interest" description="Disordered" evidence="1">
    <location>
        <begin position="53"/>
        <end position="73"/>
    </location>
</feature>
<proteinExistence type="predicted"/>
<protein>
    <submittedName>
        <fullName evidence="2">Uncharacterized protein</fullName>
    </submittedName>
</protein>